<evidence type="ECO:0000313" key="2">
    <source>
        <dbReference type="Proteomes" id="UP000499080"/>
    </source>
</evidence>
<dbReference type="Proteomes" id="UP000499080">
    <property type="component" value="Unassembled WGS sequence"/>
</dbReference>
<comment type="caution">
    <text evidence="1">The sequence shown here is derived from an EMBL/GenBank/DDBJ whole genome shotgun (WGS) entry which is preliminary data.</text>
</comment>
<accession>A0A4Y2HNH9</accession>
<gene>
    <name evidence="1" type="ORF">AVEN_57852_1</name>
</gene>
<keyword evidence="2" id="KW-1185">Reference proteome</keyword>
<dbReference type="EMBL" id="BGPR01002054">
    <property type="protein sequence ID" value="GBM66951.1"/>
    <property type="molecule type" value="Genomic_DNA"/>
</dbReference>
<proteinExistence type="predicted"/>
<name>A0A4Y2HNH9_ARAVE</name>
<protein>
    <submittedName>
        <fullName evidence="1">Uncharacterized protein</fullName>
    </submittedName>
</protein>
<sequence>MFIRAIYDTGSIKSYISSDVAQRMNYEPISKVNLKQSLFGAIETDEVSYKNYVIELSNVDKSYKCKLEVLGRNRICSEIKQIPSGPWLKEFKMHGIKLTDLENSTLKVDKEIKLLIGADVVGKLFTGKIIPLKSNLTAVTRLGWTVLGRLFGSEPSVESKHFLIISSLLTQSQCISDLWYLDVLGITGSVHRQTAKDLEEETTKYFNETLCVNAEGRYEVALHG</sequence>
<organism evidence="1 2">
    <name type="scientific">Araneus ventricosus</name>
    <name type="common">Orbweaver spider</name>
    <name type="synonym">Epeira ventricosa</name>
    <dbReference type="NCBI Taxonomy" id="182803"/>
    <lineage>
        <taxon>Eukaryota</taxon>
        <taxon>Metazoa</taxon>
        <taxon>Ecdysozoa</taxon>
        <taxon>Arthropoda</taxon>
        <taxon>Chelicerata</taxon>
        <taxon>Arachnida</taxon>
        <taxon>Araneae</taxon>
        <taxon>Araneomorphae</taxon>
        <taxon>Entelegynae</taxon>
        <taxon>Araneoidea</taxon>
        <taxon>Araneidae</taxon>
        <taxon>Araneus</taxon>
    </lineage>
</organism>
<evidence type="ECO:0000313" key="1">
    <source>
        <dbReference type="EMBL" id="GBM66951.1"/>
    </source>
</evidence>
<dbReference type="AlphaFoldDB" id="A0A4Y2HNH9"/>
<dbReference type="OrthoDB" id="6421235at2759"/>
<reference evidence="1 2" key="1">
    <citation type="journal article" date="2019" name="Sci. Rep.">
        <title>Orb-weaving spider Araneus ventricosus genome elucidates the spidroin gene catalogue.</title>
        <authorList>
            <person name="Kono N."/>
            <person name="Nakamura H."/>
            <person name="Ohtoshi R."/>
            <person name="Moran D.A.P."/>
            <person name="Shinohara A."/>
            <person name="Yoshida Y."/>
            <person name="Fujiwara M."/>
            <person name="Mori M."/>
            <person name="Tomita M."/>
            <person name="Arakawa K."/>
        </authorList>
    </citation>
    <scope>NUCLEOTIDE SEQUENCE [LARGE SCALE GENOMIC DNA]</scope>
</reference>